<evidence type="ECO:0000256" key="1">
    <source>
        <dbReference type="SAM" id="MobiDB-lite"/>
    </source>
</evidence>
<keyword evidence="3" id="KW-1185">Reference proteome</keyword>
<protein>
    <submittedName>
        <fullName evidence="2">Uncharacterized protein</fullName>
    </submittedName>
</protein>
<feature type="compositionally biased region" description="Low complexity" evidence="1">
    <location>
        <begin position="18"/>
        <end position="45"/>
    </location>
</feature>
<reference evidence="3" key="1">
    <citation type="submission" date="2016-12" db="EMBL/GenBank/DDBJ databases">
        <authorList>
            <person name="Meng X."/>
        </authorList>
    </citation>
    <scope>NUCLEOTIDE SEQUENCE [LARGE SCALE GENOMIC DNA]</scope>
    <source>
        <strain evidence="3">DSM 19116</strain>
    </source>
</reference>
<evidence type="ECO:0000313" key="2">
    <source>
        <dbReference type="EMBL" id="OKL54372.1"/>
    </source>
</evidence>
<dbReference type="EMBL" id="MQVR01000018">
    <property type="protein sequence ID" value="OKL54372.1"/>
    <property type="molecule type" value="Genomic_DNA"/>
</dbReference>
<accession>A0A1Q5Q3V7</accession>
<proteinExistence type="predicted"/>
<organism evidence="2 3">
    <name type="scientific">Bowdeniella nasicola</name>
    <dbReference type="NCBI Taxonomy" id="208480"/>
    <lineage>
        <taxon>Bacteria</taxon>
        <taxon>Bacillati</taxon>
        <taxon>Actinomycetota</taxon>
        <taxon>Actinomycetes</taxon>
        <taxon>Actinomycetales</taxon>
        <taxon>Actinomycetaceae</taxon>
        <taxon>Bowdeniella</taxon>
    </lineage>
</organism>
<gene>
    <name evidence="2" type="ORF">BSZ39_04585</name>
</gene>
<name>A0A1Q5Q3V7_9ACTO</name>
<evidence type="ECO:0000313" key="3">
    <source>
        <dbReference type="Proteomes" id="UP000185628"/>
    </source>
</evidence>
<dbReference type="Proteomes" id="UP000185628">
    <property type="component" value="Unassembled WGS sequence"/>
</dbReference>
<sequence>MFLSAALALGACTSNNGPSDTPTSAASEATESSDSASKAPDASESPSEEAKPDTGDAKPVATRQLPGDPADVDLELFAVRDTGTLATITVRLKNTSDKDVNLGDVIQAKDQSIPGTEETNSKLVFTTRDFHLIDNKNKKIHRAAFDTSKHCLCSDIYQQWLRAGSQVDLYTSVAPVPEGVDTVSVSIPNAGVIDDVPVVRGK</sequence>
<dbReference type="AlphaFoldDB" id="A0A1Q5Q3V7"/>
<feature type="region of interest" description="Disordered" evidence="1">
    <location>
        <begin position="10"/>
        <end position="67"/>
    </location>
</feature>
<comment type="caution">
    <text evidence="2">The sequence shown here is derived from an EMBL/GenBank/DDBJ whole genome shotgun (WGS) entry which is preliminary data.</text>
</comment>